<protein>
    <recommendedName>
        <fullName evidence="3">Succinate dehydrogenase</fullName>
    </recommendedName>
</protein>
<evidence type="ECO:0000313" key="2">
    <source>
        <dbReference type="Proteomes" id="UP000309550"/>
    </source>
</evidence>
<dbReference type="AlphaFoldDB" id="A0A5S3PCX2"/>
<reference evidence="1 2" key="1">
    <citation type="submission" date="2019-05" db="EMBL/GenBank/DDBJ databases">
        <title>Sulfitobacter sabulilitoris sp. nov., isolated from a marine sand.</title>
        <authorList>
            <person name="Yoon J.-H."/>
        </authorList>
    </citation>
    <scope>NUCLEOTIDE SEQUENCE [LARGE SCALE GENOMIC DNA]</scope>
    <source>
        <strain evidence="1 2">HSMS-29</strain>
    </source>
</reference>
<accession>A0A5S3PCX2</accession>
<dbReference type="OrthoDB" id="7867642at2"/>
<organism evidence="1 2">
    <name type="scientific">Sulfitobacter sabulilitoris</name>
    <dbReference type="NCBI Taxonomy" id="2562655"/>
    <lineage>
        <taxon>Bacteria</taxon>
        <taxon>Pseudomonadati</taxon>
        <taxon>Pseudomonadota</taxon>
        <taxon>Alphaproteobacteria</taxon>
        <taxon>Rhodobacterales</taxon>
        <taxon>Roseobacteraceae</taxon>
        <taxon>Sulfitobacter</taxon>
    </lineage>
</organism>
<name>A0A5S3PCX2_9RHOB</name>
<comment type="caution">
    <text evidence="1">The sequence shown here is derived from an EMBL/GenBank/DDBJ whole genome shotgun (WGS) entry which is preliminary data.</text>
</comment>
<proteinExistence type="predicted"/>
<dbReference type="RefSeq" id="WP_138662683.1">
    <property type="nucleotide sequence ID" value="NZ_VANS01000003.1"/>
</dbReference>
<evidence type="ECO:0008006" key="3">
    <source>
        <dbReference type="Google" id="ProtNLM"/>
    </source>
</evidence>
<dbReference type="Proteomes" id="UP000309550">
    <property type="component" value="Unassembled WGS sequence"/>
</dbReference>
<gene>
    <name evidence="1" type="ORF">FDT80_12670</name>
</gene>
<sequence length="127" mass="13217">MRGRCLTEPKRQGGVAAARLALGLCAGLILSACVEIQQAADRTGRTAAKSAVTEAIYTRFPQVPKELVAPFTDCIVDNATGPEIAALAQDAIVGVDGESAEMIRTILSRPATARCLTAVPLKPGQTI</sequence>
<dbReference type="EMBL" id="VANS01000003">
    <property type="protein sequence ID" value="TMM51608.1"/>
    <property type="molecule type" value="Genomic_DNA"/>
</dbReference>
<evidence type="ECO:0000313" key="1">
    <source>
        <dbReference type="EMBL" id="TMM51608.1"/>
    </source>
</evidence>
<keyword evidence="2" id="KW-1185">Reference proteome</keyword>
<dbReference type="PROSITE" id="PS51257">
    <property type="entry name" value="PROKAR_LIPOPROTEIN"/>
    <property type="match status" value="1"/>
</dbReference>